<reference evidence="5 6" key="1">
    <citation type="journal article" date="2018" name="BMC Genomics">
        <title>Genomic evidence for intraspecific hybridization in a clonal and extremely halotolerant yeast.</title>
        <authorList>
            <person name="Gostincar C."/>
            <person name="Stajich J.E."/>
            <person name="Zupancic J."/>
            <person name="Zalar P."/>
            <person name="Gunde-Cimerman N."/>
        </authorList>
    </citation>
    <scope>NUCLEOTIDE SEQUENCE [LARGE SCALE GENOMIC DNA]</scope>
    <source>
        <strain evidence="5 6">EXF-120</strain>
    </source>
</reference>
<evidence type="ECO:0000259" key="3">
    <source>
        <dbReference type="Pfam" id="PF03033"/>
    </source>
</evidence>
<keyword evidence="1" id="KW-0808">Transferase</keyword>
<feature type="domain" description="Erythromycin biosynthesis protein CIII-like C-terminal" evidence="4">
    <location>
        <begin position="487"/>
        <end position="585"/>
    </location>
</feature>
<dbReference type="PROSITE" id="PS50330">
    <property type="entry name" value="UIM"/>
    <property type="match status" value="2"/>
</dbReference>
<dbReference type="InterPro" id="IPR004276">
    <property type="entry name" value="GlycoTrans_28_N"/>
</dbReference>
<protein>
    <submittedName>
        <fullName evidence="5">Uncharacterized protein</fullName>
    </submittedName>
</protein>
<feature type="compositionally biased region" description="Polar residues" evidence="2">
    <location>
        <begin position="740"/>
        <end position="754"/>
    </location>
</feature>
<feature type="region of interest" description="Disordered" evidence="2">
    <location>
        <begin position="1280"/>
        <end position="1334"/>
    </location>
</feature>
<feature type="region of interest" description="Disordered" evidence="2">
    <location>
        <begin position="1"/>
        <end position="64"/>
    </location>
</feature>
<feature type="compositionally biased region" description="Basic and acidic residues" evidence="2">
    <location>
        <begin position="1280"/>
        <end position="1296"/>
    </location>
</feature>
<comment type="caution">
    <text evidence="5">The sequence shown here is derived from an EMBL/GenBank/DDBJ whole genome shotgun (WGS) entry which is preliminary data.</text>
</comment>
<feature type="compositionally biased region" description="Low complexity" evidence="2">
    <location>
        <begin position="755"/>
        <end position="779"/>
    </location>
</feature>
<dbReference type="PANTHER" id="PTHR48050">
    <property type="entry name" value="STEROL 3-BETA-GLUCOSYLTRANSFERASE"/>
    <property type="match status" value="1"/>
</dbReference>
<evidence type="ECO:0000256" key="2">
    <source>
        <dbReference type="SAM" id="MobiDB-lite"/>
    </source>
</evidence>
<dbReference type="GO" id="GO:0016906">
    <property type="term" value="F:sterol 3-beta-glucosyltransferase activity"/>
    <property type="evidence" value="ECO:0007669"/>
    <property type="project" value="UniProtKB-ARBA"/>
</dbReference>
<dbReference type="FunFam" id="3.40.50.2000:FF:000100">
    <property type="entry name" value="Glycosyltransferase family 1 protein"/>
    <property type="match status" value="1"/>
</dbReference>
<sequence length="1475" mass="160334">MAPPKQQQQDEGAGYESASGVPAQMINLAEAAATSSNDGTTNNQQAGHDVAPAARPSIDTHDLEHDVPPPAYGEHYGSVENEQDGFGTNASVADDGRVNIRIDQRSKKLSSYLVPALRHQVDLAESEHAPPPPYIPPSLGGDGQELPPPPMNVVIQVVGSRGDVQPFVALGKVLKETYKHRVRLATHPTFSNFVRENGLEFFSIGGDPAELMAFMVKNPGLMPGFDTLRSGDVGKRRKEVAEYVKGCWRSCYEAGDGTGAEASDESIEDWTANNPATGDDSNKPFVADVIIANPPSFAHIHCAEKLGIPLHVMFTMPYSPTQAFPHPLANIQSSNADPHLTNYMSYALVDMLTWQGLGDVINRFREKSLGLEPVSLVWAPGMLQRLKIPHTYCWSPALIPKPKDWGQHISISGFYFLNLATNYTPDAELKAFLDAGPPPVYIGFGSIVLDDPNGMTQLLFEAVRQSGQRALVSKGWGGMGADELGKPDGVYMLGNVPHDWLFKQVSCVVHHGGAGTTAAGITAGRPTVVVPFFGDQPFWGSMVARAGAGPDPIPHKQLTAEKLADAIKFCLRPESQNSAHELANKISKERGSDVGAQSFHQMLEVDKLRCNIAPSHPAVWHLKRTNVRLSSLAACTLANEGLLNFNDLKLFRSKEYETDEGPWDPVTGGATALVGTISTMMMGVAEFPVDTLKALRIHPEAAKAAKEKKQLQKEQRQQQLEEQQRQEQQQSEGGGIDDSASGQVSDEKSSTLPRSSTTDTIGSSGSGASTPATSRTGSSFNVQESLAKIQSPSSPGSKEGGGSSARSGVSSSMANALRGQLEGSKSRSRSGSRSRSQAGTPSGDDKKENPVDTIVGTGKGIRKIFGAGFSSPADFTLGLSKGFHNAPKLYGDDTVRKYDQVTDLRSGLKAAGKEFGYGFYDGISGLVTQPMRGAQKEGPAGFVKGFAKGIGGIALKPGAAIFGLPGYTMKGMYKEMQKMFGSSVQNYIIAARTAQGFDEWRASTPEERGDIVRRWQLLQKDIKKKRNPDEMVRDILEEQRRKRQDFMARFGSRSRSGSTGRFSKSAESPSNDKKSAALSSEAGDAGLKHANTYAEGDAEDEELKEAIRLSVQQTSRGNPEEDATVERAIQVTMAELRRSRTARANDEGDDEMQRAIQASKLEAEQHGHPDTLHDEELERVLAQSLKEQRRQRSSDSEWDSDPDTEDDEDYKRAIQASQEQSATPGPSDAPPAYDPGHLAGTTQEEFESQQTQQGGEKSQQERNEEQVVLDYVKKQSMLEEEHRQKAAGKGKEAQVDREDDEELAEAMRQSLLQQGQQGESSGKHREPVPNNPRPRLRELIVQELEDLAHAVREGLQDRVLVAGAGEADRHLPTDARLQRPVGEMEPVQVIGVTGFAGRDGQLVAAVYGVDVLDAGRGFGELDLAVFDHRGGAHGVERFVLWRCQQRRALVVLEFILDAEFFAEEDDLDGEFVQDS</sequence>
<feature type="compositionally biased region" description="Basic and acidic residues" evidence="2">
    <location>
        <begin position="1186"/>
        <end position="1195"/>
    </location>
</feature>
<proteinExistence type="predicted"/>
<feature type="compositionally biased region" description="Polar residues" evidence="2">
    <location>
        <begin position="1"/>
        <end position="10"/>
    </location>
</feature>
<organism evidence="5 6">
    <name type="scientific">Hortaea werneckii</name>
    <name type="common">Black yeast</name>
    <name type="synonym">Cladosporium werneckii</name>
    <dbReference type="NCBI Taxonomy" id="91943"/>
    <lineage>
        <taxon>Eukaryota</taxon>
        <taxon>Fungi</taxon>
        <taxon>Dikarya</taxon>
        <taxon>Ascomycota</taxon>
        <taxon>Pezizomycotina</taxon>
        <taxon>Dothideomycetes</taxon>
        <taxon>Dothideomycetidae</taxon>
        <taxon>Mycosphaerellales</taxon>
        <taxon>Teratosphaeriaceae</taxon>
        <taxon>Hortaea</taxon>
    </lineage>
</organism>
<dbReference type="CDD" id="cd22249">
    <property type="entry name" value="UDM1_RNF168_RNF169-like"/>
    <property type="match status" value="1"/>
</dbReference>
<dbReference type="InterPro" id="IPR002213">
    <property type="entry name" value="UDP_glucos_trans"/>
</dbReference>
<feature type="compositionally biased region" description="Basic and acidic residues" evidence="2">
    <location>
        <begin position="1135"/>
        <end position="1146"/>
    </location>
</feature>
<dbReference type="Proteomes" id="UP000281677">
    <property type="component" value="Unassembled WGS sequence"/>
</dbReference>
<feature type="compositionally biased region" description="Basic and acidic residues" evidence="2">
    <location>
        <begin position="1161"/>
        <end position="1179"/>
    </location>
</feature>
<feature type="compositionally biased region" description="Polar residues" evidence="2">
    <location>
        <begin position="1215"/>
        <end position="1224"/>
    </location>
</feature>
<dbReference type="SUPFAM" id="SSF53756">
    <property type="entry name" value="UDP-Glycosyltransferase/glycogen phosphorylase"/>
    <property type="match status" value="1"/>
</dbReference>
<accession>A0A3M7IA50</accession>
<dbReference type="Gene3D" id="6.10.140.100">
    <property type="match status" value="1"/>
</dbReference>
<feature type="domain" description="Glycosyltransferase family 28 N-terminal" evidence="3">
    <location>
        <begin position="153"/>
        <end position="211"/>
    </location>
</feature>
<dbReference type="CDD" id="cd03784">
    <property type="entry name" value="GT1_Gtf-like"/>
    <property type="match status" value="1"/>
</dbReference>
<dbReference type="FunFam" id="3.40.50.2000:FF:000009">
    <property type="entry name" value="Sterol 3-beta-glucosyltransferase UGT80A2"/>
    <property type="match status" value="1"/>
</dbReference>
<dbReference type="Gene3D" id="3.40.50.2000">
    <property type="entry name" value="Glycogen Phosphorylase B"/>
    <property type="match status" value="2"/>
</dbReference>
<dbReference type="InterPro" id="IPR050426">
    <property type="entry name" value="Glycosyltransferase_28"/>
</dbReference>
<feature type="region of interest" description="Disordered" evidence="2">
    <location>
        <begin position="1046"/>
        <end position="1084"/>
    </location>
</feature>
<dbReference type="EMBL" id="QWIT01000564">
    <property type="protein sequence ID" value="RMZ22470.1"/>
    <property type="molecule type" value="Genomic_DNA"/>
</dbReference>
<dbReference type="Pfam" id="PF06722">
    <property type="entry name" value="EryCIII-like_C"/>
    <property type="match status" value="1"/>
</dbReference>
<feature type="compositionally biased region" description="Acidic residues" evidence="2">
    <location>
        <begin position="1196"/>
        <end position="1208"/>
    </location>
</feature>
<feature type="compositionally biased region" description="Low complexity" evidence="2">
    <location>
        <begin position="1240"/>
        <end position="1257"/>
    </location>
</feature>
<evidence type="ECO:0000259" key="4">
    <source>
        <dbReference type="Pfam" id="PF06722"/>
    </source>
</evidence>
<dbReference type="InterPro" id="IPR003903">
    <property type="entry name" value="UIM_dom"/>
</dbReference>
<gene>
    <name evidence="5" type="ORF">D0859_13503</name>
</gene>
<dbReference type="PANTHER" id="PTHR48050:SF13">
    <property type="entry name" value="STEROL 3-BETA-GLUCOSYLTRANSFERASE UGT80A2"/>
    <property type="match status" value="1"/>
</dbReference>
<feature type="compositionally biased region" description="Basic and acidic residues" evidence="2">
    <location>
        <begin position="703"/>
        <end position="716"/>
    </location>
</feature>
<feature type="compositionally biased region" description="Polar residues" evidence="2">
    <location>
        <begin position="780"/>
        <end position="790"/>
    </location>
</feature>
<evidence type="ECO:0000313" key="5">
    <source>
        <dbReference type="EMBL" id="RMZ22470.1"/>
    </source>
</evidence>
<dbReference type="VEuPathDB" id="FungiDB:BTJ68_10646"/>
<dbReference type="GO" id="GO:0005975">
    <property type="term" value="P:carbohydrate metabolic process"/>
    <property type="evidence" value="ECO:0007669"/>
    <property type="project" value="InterPro"/>
</dbReference>
<feature type="compositionally biased region" description="Low complexity" evidence="2">
    <location>
        <begin position="717"/>
        <end position="730"/>
    </location>
</feature>
<evidence type="ECO:0000313" key="6">
    <source>
        <dbReference type="Proteomes" id="UP000281677"/>
    </source>
</evidence>
<name>A0A3M7IA50_HORWE</name>
<dbReference type="InterPro" id="IPR010610">
    <property type="entry name" value="EryCIII-like_C"/>
</dbReference>
<feature type="region of interest" description="Disordered" evidence="2">
    <location>
        <begin position="124"/>
        <end position="147"/>
    </location>
</feature>
<feature type="compositionally biased region" description="Polar residues" evidence="2">
    <location>
        <begin position="33"/>
        <end position="46"/>
    </location>
</feature>
<feature type="region of interest" description="Disordered" evidence="2">
    <location>
        <begin position="703"/>
        <end position="854"/>
    </location>
</feature>
<feature type="compositionally biased region" description="Low complexity" evidence="2">
    <location>
        <begin position="1309"/>
        <end position="1320"/>
    </location>
</feature>
<feature type="compositionally biased region" description="Low complexity" evidence="2">
    <location>
        <begin position="1049"/>
        <end position="1065"/>
    </location>
</feature>
<dbReference type="SMART" id="SM00726">
    <property type="entry name" value="UIM"/>
    <property type="match status" value="7"/>
</dbReference>
<evidence type="ECO:0000256" key="1">
    <source>
        <dbReference type="ARBA" id="ARBA00022679"/>
    </source>
</evidence>
<dbReference type="Pfam" id="PF03033">
    <property type="entry name" value="Glyco_transf_28"/>
    <property type="match status" value="1"/>
</dbReference>
<feature type="region of interest" description="Disordered" evidence="2">
    <location>
        <begin position="1096"/>
        <end position="1265"/>
    </location>
</feature>
<dbReference type="OrthoDB" id="5835829at2759"/>